<feature type="compositionally biased region" description="Polar residues" evidence="1">
    <location>
        <begin position="405"/>
        <end position="416"/>
    </location>
</feature>
<protein>
    <submittedName>
        <fullName evidence="2">Uncharacterized protein</fullName>
    </submittedName>
</protein>
<organism evidence="2 3">
    <name type="scientific">Periconia digitata</name>
    <dbReference type="NCBI Taxonomy" id="1303443"/>
    <lineage>
        <taxon>Eukaryota</taxon>
        <taxon>Fungi</taxon>
        <taxon>Dikarya</taxon>
        <taxon>Ascomycota</taxon>
        <taxon>Pezizomycotina</taxon>
        <taxon>Dothideomycetes</taxon>
        <taxon>Pleosporomycetidae</taxon>
        <taxon>Pleosporales</taxon>
        <taxon>Massarineae</taxon>
        <taxon>Periconiaceae</taxon>
        <taxon>Periconia</taxon>
    </lineage>
</organism>
<evidence type="ECO:0000256" key="1">
    <source>
        <dbReference type="SAM" id="MobiDB-lite"/>
    </source>
</evidence>
<dbReference type="OrthoDB" id="5138418at2759"/>
<keyword evidence="3" id="KW-1185">Reference proteome</keyword>
<evidence type="ECO:0000313" key="2">
    <source>
        <dbReference type="EMBL" id="CAI6337677.1"/>
    </source>
</evidence>
<reference evidence="2" key="1">
    <citation type="submission" date="2023-01" db="EMBL/GenBank/DDBJ databases">
        <authorList>
            <person name="Van Ghelder C."/>
            <person name="Rancurel C."/>
        </authorList>
    </citation>
    <scope>NUCLEOTIDE SEQUENCE</scope>
    <source>
        <strain evidence="2">CNCM I-4278</strain>
    </source>
</reference>
<dbReference type="Proteomes" id="UP001152607">
    <property type="component" value="Unassembled WGS sequence"/>
</dbReference>
<sequence>MPILQTLKGSTLPSQHRLSPPLRPNRIPEHTAKRCILDSATPERLVRRACTGPFTCFSAQTEVNFCAHLSCKRQYFPMATTIASQHHRSKSNNMPGLFTPSPHTNERKNLRANIFEPAPQYGFAARTSGHQVTGDANAHEARLSDQPFNFSAPASNAFSTTPSWPRSSKHAPSFDAKSPPPLANDRYQLAGGMHTPIVGGSKRLHGDYDDYFNLEQQRGMWASPATPYTRMQQADHLQPSPSTSKPWVLNQIFNIVGGVAGKLAQFCTVPFRGFSAGGGQAYTFEADGRVAAQLFHDPPAADPIEQHAPGHFPSEDNFGVRSIDSIDSERPRMPKRLRTADSWVVVDKDGTTESRPSSPRLTERRVPAHSRSPSQIPRPVSRANISTPIANRPSLIPVSRRSTLDRNSIQLASKPDSQTRTHERSYSRQSYGSPVMFEAKAAKSKISLPPESHRLINKVRREEFEDDQRLRRMSSQMSTMLREAQEALGSKFELQDDFMDDGYDDDR</sequence>
<feature type="compositionally biased region" description="Polar residues" evidence="1">
    <location>
        <begin position="7"/>
        <end position="17"/>
    </location>
</feature>
<feature type="region of interest" description="Disordered" evidence="1">
    <location>
        <begin position="1"/>
        <end position="27"/>
    </location>
</feature>
<feature type="region of interest" description="Disordered" evidence="1">
    <location>
        <begin position="347"/>
        <end position="430"/>
    </location>
</feature>
<gene>
    <name evidence="2" type="ORF">PDIGIT_LOCUS10791</name>
</gene>
<feature type="compositionally biased region" description="Polar residues" evidence="1">
    <location>
        <begin position="152"/>
        <end position="166"/>
    </location>
</feature>
<dbReference type="EMBL" id="CAOQHR010000007">
    <property type="protein sequence ID" value="CAI6337677.1"/>
    <property type="molecule type" value="Genomic_DNA"/>
</dbReference>
<evidence type="ECO:0000313" key="3">
    <source>
        <dbReference type="Proteomes" id="UP001152607"/>
    </source>
</evidence>
<feature type="compositionally biased region" description="Basic and acidic residues" evidence="1">
    <location>
        <begin position="417"/>
        <end position="426"/>
    </location>
</feature>
<feature type="region of interest" description="Disordered" evidence="1">
    <location>
        <begin position="152"/>
        <end position="185"/>
    </location>
</feature>
<name>A0A9W4UMD8_9PLEO</name>
<dbReference type="AlphaFoldDB" id="A0A9W4UMD8"/>
<comment type="caution">
    <text evidence="2">The sequence shown here is derived from an EMBL/GenBank/DDBJ whole genome shotgun (WGS) entry which is preliminary data.</text>
</comment>
<proteinExistence type="predicted"/>
<accession>A0A9W4UMD8</accession>